<dbReference type="InterPro" id="IPR058792">
    <property type="entry name" value="Beta-barrel_RND_2"/>
</dbReference>
<gene>
    <name evidence="5" type="ORF">I5731_06340</name>
</gene>
<dbReference type="Gene3D" id="2.40.30.170">
    <property type="match status" value="1"/>
</dbReference>
<dbReference type="AlphaFoldDB" id="A0A931HZN7"/>
<dbReference type="Pfam" id="PF25917">
    <property type="entry name" value="BSH_RND"/>
    <property type="match status" value="1"/>
</dbReference>
<comment type="similarity">
    <text evidence="1">Belongs to the membrane fusion protein (MFP) (TC 8.A.1) family.</text>
</comment>
<sequence>MVKRFIIAVLLVGLVCGGLIGFNFFRAKMIGDFFAGMTPPAVTVSTVDITPVTWEPVIEAIGTVVANNGVDVAVETGGIVKEIHFKANDRIAAGQVLVKLDSAIEEANLIAARAAVTRDQQALERSRQLATRGVSSEAALQSAQAALDASRSQLESLQATLDQKQIEAPFDGTIGIARIDLGQYVAAGTVVATLQDLDTMKVDFTVPEQRLNDIRIGQAVRFGLVADKIDYQGAIIGIDPKIDSASRLVSVQAQLANVRGELRPGQFIIARVVLPEEEGVIALPQTALISSLYGSYVYTVEEQAPDAAAAPTAGAGEAVAADAAPQEPKLVARQVFVEVGRRNGAEIEVTGGLAAGAKVITAGQNRLSNGSTVSINNTIDPAKIAAGGTTP</sequence>
<evidence type="ECO:0000259" key="4">
    <source>
        <dbReference type="Pfam" id="PF25954"/>
    </source>
</evidence>
<feature type="coiled-coil region" evidence="2">
    <location>
        <begin position="140"/>
        <end position="167"/>
    </location>
</feature>
<dbReference type="EMBL" id="JADZLT010000043">
    <property type="protein sequence ID" value="MBH0237435.1"/>
    <property type="molecule type" value="Genomic_DNA"/>
</dbReference>
<protein>
    <submittedName>
        <fullName evidence="5">Efflux RND transporter periplasmic adaptor subunit</fullName>
    </submittedName>
</protein>
<dbReference type="InterPro" id="IPR006143">
    <property type="entry name" value="RND_pump_MFP"/>
</dbReference>
<comment type="caution">
    <text evidence="5">The sequence shown here is derived from an EMBL/GenBank/DDBJ whole genome shotgun (WGS) entry which is preliminary data.</text>
</comment>
<dbReference type="NCBIfam" id="TIGR01730">
    <property type="entry name" value="RND_mfp"/>
    <property type="match status" value="1"/>
</dbReference>
<accession>A0A931HZN7</accession>
<evidence type="ECO:0000313" key="5">
    <source>
        <dbReference type="EMBL" id="MBH0237435.1"/>
    </source>
</evidence>
<dbReference type="RefSeq" id="WP_197310530.1">
    <property type="nucleotide sequence ID" value="NZ_JADZLT010000043.1"/>
</dbReference>
<evidence type="ECO:0000256" key="1">
    <source>
        <dbReference type="ARBA" id="ARBA00009477"/>
    </source>
</evidence>
<dbReference type="FunFam" id="2.40.30.170:FF:000010">
    <property type="entry name" value="Efflux RND transporter periplasmic adaptor subunit"/>
    <property type="match status" value="1"/>
</dbReference>
<proteinExistence type="inferred from homology"/>
<keyword evidence="2" id="KW-0175">Coiled coil</keyword>
<evidence type="ECO:0000313" key="6">
    <source>
        <dbReference type="Proteomes" id="UP000631694"/>
    </source>
</evidence>
<dbReference type="PANTHER" id="PTHR30469:SF11">
    <property type="entry name" value="BLL4320 PROTEIN"/>
    <property type="match status" value="1"/>
</dbReference>
<dbReference type="SUPFAM" id="SSF111369">
    <property type="entry name" value="HlyD-like secretion proteins"/>
    <property type="match status" value="1"/>
</dbReference>
<dbReference type="PANTHER" id="PTHR30469">
    <property type="entry name" value="MULTIDRUG RESISTANCE PROTEIN MDTA"/>
    <property type="match status" value="1"/>
</dbReference>
<dbReference type="Pfam" id="PF25954">
    <property type="entry name" value="Beta-barrel_RND_2"/>
    <property type="match status" value="1"/>
</dbReference>
<reference evidence="5" key="1">
    <citation type="submission" date="2020-12" db="EMBL/GenBank/DDBJ databases">
        <title>Methylobrevis albus sp. nov., isolated from fresh water lack sediment.</title>
        <authorList>
            <person name="Zou Q."/>
        </authorList>
    </citation>
    <scope>NUCLEOTIDE SEQUENCE</scope>
    <source>
        <strain evidence="5">L22</strain>
    </source>
</reference>
<dbReference type="Gene3D" id="1.10.287.470">
    <property type="entry name" value="Helix hairpin bin"/>
    <property type="match status" value="1"/>
</dbReference>
<evidence type="ECO:0000259" key="3">
    <source>
        <dbReference type="Pfam" id="PF25917"/>
    </source>
</evidence>
<feature type="domain" description="Multidrug resistance protein MdtA-like barrel-sandwich hybrid" evidence="3">
    <location>
        <begin position="70"/>
        <end position="190"/>
    </location>
</feature>
<dbReference type="GO" id="GO:1990281">
    <property type="term" value="C:efflux pump complex"/>
    <property type="evidence" value="ECO:0007669"/>
    <property type="project" value="TreeGrafter"/>
</dbReference>
<dbReference type="Gene3D" id="2.40.420.20">
    <property type="match status" value="1"/>
</dbReference>
<name>A0A931HZN7_9HYPH</name>
<dbReference type="Gene3D" id="2.40.50.100">
    <property type="match status" value="1"/>
</dbReference>
<dbReference type="Proteomes" id="UP000631694">
    <property type="component" value="Unassembled WGS sequence"/>
</dbReference>
<evidence type="ECO:0000256" key="2">
    <source>
        <dbReference type="SAM" id="Coils"/>
    </source>
</evidence>
<feature type="domain" description="CusB-like beta-barrel" evidence="4">
    <location>
        <begin position="202"/>
        <end position="271"/>
    </location>
</feature>
<dbReference type="GO" id="GO:0015562">
    <property type="term" value="F:efflux transmembrane transporter activity"/>
    <property type="evidence" value="ECO:0007669"/>
    <property type="project" value="TreeGrafter"/>
</dbReference>
<organism evidence="5 6">
    <name type="scientific">Methylobrevis albus</name>
    <dbReference type="NCBI Taxonomy" id="2793297"/>
    <lineage>
        <taxon>Bacteria</taxon>
        <taxon>Pseudomonadati</taxon>
        <taxon>Pseudomonadota</taxon>
        <taxon>Alphaproteobacteria</taxon>
        <taxon>Hyphomicrobiales</taxon>
        <taxon>Pleomorphomonadaceae</taxon>
        <taxon>Methylobrevis</taxon>
    </lineage>
</organism>
<dbReference type="InterPro" id="IPR058625">
    <property type="entry name" value="MdtA-like_BSH"/>
</dbReference>
<keyword evidence="6" id="KW-1185">Reference proteome</keyword>